<comment type="caution">
    <text evidence="11">The sequence shown here is derived from an EMBL/GenBank/DDBJ whole genome shotgun (WGS) entry which is preliminary data.</text>
</comment>
<protein>
    <recommendedName>
        <fullName evidence="1">phospholipase A2</fullName>
        <ecNumber evidence="1">3.1.1.4</ecNumber>
    </recommendedName>
</protein>
<feature type="short sequence motif" description="DGA/G" evidence="8">
    <location>
        <begin position="898"/>
        <end position="900"/>
    </location>
</feature>
<dbReference type="GO" id="GO:0004623">
    <property type="term" value="F:phospholipase A2 activity"/>
    <property type="evidence" value="ECO:0007669"/>
    <property type="project" value="UniProtKB-EC"/>
</dbReference>
<keyword evidence="3 8" id="KW-0378">Hydrolase</keyword>
<feature type="region of interest" description="Disordered" evidence="9">
    <location>
        <begin position="127"/>
        <end position="178"/>
    </location>
</feature>
<dbReference type="SUPFAM" id="SSF48403">
    <property type="entry name" value="Ankyrin repeat"/>
    <property type="match status" value="1"/>
</dbReference>
<dbReference type="PROSITE" id="PS51635">
    <property type="entry name" value="PNPLA"/>
    <property type="match status" value="1"/>
</dbReference>
<feature type="compositionally biased region" description="Basic and acidic residues" evidence="9">
    <location>
        <begin position="1"/>
        <end position="11"/>
    </location>
</feature>
<sequence>MTENEAKRSNREVPNSLMASCSKETDEIPELSEQHSVGTTDNATNTSTTSISQCFARLMPLTIRKVPLYSRATSTVVKDVSSLKCSSTNVDEHIGQQSAVSTSSLESPTDHTLECLLFSDSSVEKGSSRESVSTHLKTAEEPASLMNSANESNLAAADEEGIPTPPSSPDPSTQQTLPSSFFFRNNRSRQAASSSMFMEVTNKLSDVLSTVREKVFGEDYWIPNDSNEVAVFPQEMLASHTEVFRHKETCPIFVVQGSLKQKPNEPLYHVLFAKAEGSVQRTLSMFRTDSLQESIDLCSRCSDCELLFTLLDIEKDNRKQVRSLIQAIRSHPLWHVVPIAIVTNRIDLFADEVLTTIDDYLNIICRVPVQPEGRYPLMIAIEMGREAIVKRLLELGADPSIRDIAGNNSLHYAAMYSVNMLELLWVVGPHHPPTALLNETNSDGYTPVVLSIRGANPRGLSWLLVHGAQMRVTGSPQSPIFEAMQNSKSREVVWTLLEASPDLIHDVDPITGNTVLHVAANKAPLLALLMKSHQKLDLNAYNYAGLAPLHLYVSKGDIGLVMTLASFNCDMNVAASASGDTALHLAVSRYDLVMTRLLLCLGANPNVKNKHGVSPRHLAAKLKKHDLLASLIICGAERCEEYSKNSCVAGCINLKKVDSTVKDSSNVDNGQSNSALTRKYVQLIDGDIETEDAHDRPKLLDFKQQYCYESALRCADIERKTAEFSSRINLLSLDGGGIRGLVIAQLLIDLEAVMGEPIFPYFDMVAGTSTGGLIAAALAQGKTLRECQHIYLRFKDRVFDGWSRPYDTTIFEQFIRDEIGTTTTLADIPWPLLVLTTVQADKFPVRLEFMRNFQLPLSKADNDELGYKEPSETLLWKALRRTSAAPTYFTSVDNKYIDGGIISNNPSLDLIKEVVMWNETQHLLTNKPEESLRIGTILSVGTGVIPSVSLNALDVEPSANPLTSALALKNLGFILVDQVTATEGAPVERARAWAHQMVVPFFRLSAPLSKDVAMDTRDDFILAEMMWNCAEYSRKMRPELERISVLLKKSGYAVHRRHLFEGQRTSIEPCKVSPRQLEDGTTTAASDGRISESVTDANPLEWHS</sequence>
<dbReference type="SMART" id="SM00248">
    <property type="entry name" value="ANK"/>
    <property type="match status" value="6"/>
</dbReference>
<gene>
    <name evidence="11" type="ORF">AB6A40_003544</name>
</gene>
<dbReference type="InterPro" id="IPR002641">
    <property type="entry name" value="PNPLA_dom"/>
</dbReference>
<feature type="region of interest" description="Disordered" evidence="9">
    <location>
        <begin position="1"/>
        <end position="46"/>
    </location>
</feature>
<dbReference type="InterPro" id="IPR002110">
    <property type="entry name" value="Ankyrin_rpt"/>
</dbReference>
<dbReference type="InterPro" id="IPR036770">
    <property type="entry name" value="Ankyrin_rpt-contain_sf"/>
</dbReference>
<accession>A0ABD6E9W0</accession>
<feature type="short sequence motif" description="GXGXXG" evidence="8">
    <location>
        <begin position="735"/>
        <end position="740"/>
    </location>
</feature>
<evidence type="ECO:0000256" key="6">
    <source>
        <dbReference type="ARBA" id="ARBA00023422"/>
    </source>
</evidence>
<dbReference type="PANTHER" id="PTHR24139">
    <property type="entry name" value="CALCIUM-INDEPENDENT PHOSPHOLIPASE A2"/>
    <property type="match status" value="1"/>
</dbReference>
<dbReference type="AlphaFoldDB" id="A0ABD6E9W0"/>
<dbReference type="Pfam" id="PF01734">
    <property type="entry name" value="Patatin"/>
    <property type="match status" value="1"/>
</dbReference>
<keyword evidence="12" id="KW-1185">Reference proteome</keyword>
<evidence type="ECO:0000259" key="10">
    <source>
        <dbReference type="PROSITE" id="PS51635"/>
    </source>
</evidence>
<dbReference type="Gene3D" id="1.25.40.20">
    <property type="entry name" value="Ankyrin repeat-containing domain"/>
    <property type="match status" value="2"/>
</dbReference>
<keyword evidence="8" id="KW-0442">Lipid degradation</keyword>
<dbReference type="PROSITE" id="PS50088">
    <property type="entry name" value="ANK_REPEAT"/>
    <property type="match status" value="2"/>
</dbReference>
<dbReference type="Gene3D" id="3.40.1090.10">
    <property type="entry name" value="Cytosolic phospholipase A2 catalytic domain"/>
    <property type="match status" value="1"/>
</dbReference>
<evidence type="ECO:0000256" key="7">
    <source>
        <dbReference type="PROSITE-ProRule" id="PRU00023"/>
    </source>
</evidence>
<dbReference type="EMBL" id="JBGFUD010001846">
    <property type="protein sequence ID" value="MFH4976835.1"/>
    <property type="molecule type" value="Genomic_DNA"/>
</dbReference>
<feature type="short sequence motif" description="GXSXG" evidence="8">
    <location>
        <begin position="767"/>
        <end position="771"/>
    </location>
</feature>
<dbReference type="SUPFAM" id="SSF52151">
    <property type="entry name" value="FabD/lysophospholipase-like"/>
    <property type="match status" value="1"/>
</dbReference>
<evidence type="ECO:0000256" key="3">
    <source>
        <dbReference type="ARBA" id="ARBA00022801"/>
    </source>
</evidence>
<proteinExistence type="predicted"/>
<evidence type="ECO:0000256" key="5">
    <source>
        <dbReference type="ARBA" id="ARBA00023098"/>
    </source>
</evidence>
<evidence type="ECO:0000256" key="1">
    <source>
        <dbReference type="ARBA" id="ARBA00013278"/>
    </source>
</evidence>
<feature type="active site" description="Nucleophile" evidence="8">
    <location>
        <position position="769"/>
    </location>
</feature>
<organism evidence="11 12">
    <name type="scientific">Gnathostoma spinigerum</name>
    <dbReference type="NCBI Taxonomy" id="75299"/>
    <lineage>
        <taxon>Eukaryota</taxon>
        <taxon>Metazoa</taxon>
        <taxon>Ecdysozoa</taxon>
        <taxon>Nematoda</taxon>
        <taxon>Chromadorea</taxon>
        <taxon>Rhabditida</taxon>
        <taxon>Spirurina</taxon>
        <taxon>Gnathostomatomorpha</taxon>
        <taxon>Gnathostomatoidea</taxon>
        <taxon>Gnathostomatidae</taxon>
        <taxon>Gnathostoma</taxon>
    </lineage>
</organism>
<evidence type="ECO:0000256" key="4">
    <source>
        <dbReference type="ARBA" id="ARBA00023043"/>
    </source>
</evidence>
<dbReference type="PROSITE" id="PS50297">
    <property type="entry name" value="ANK_REP_REGION"/>
    <property type="match status" value="2"/>
</dbReference>
<evidence type="ECO:0000256" key="9">
    <source>
        <dbReference type="SAM" id="MobiDB-lite"/>
    </source>
</evidence>
<feature type="domain" description="PNPLA" evidence="10">
    <location>
        <begin position="731"/>
        <end position="911"/>
    </location>
</feature>
<dbReference type="InterPro" id="IPR016035">
    <property type="entry name" value="Acyl_Trfase/lysoPLipase"/>
</dbReference>
<keyword evidence="4 7" id="KW-0040">ANK repeat</keyword>
<feature type="repeat" description="ANK" evidence="7">
    <location>
        <begin position="372"/>
        <end position="404"/>
    </location>
</feature>
<dbReference type="Proteomes" id="UP001608902">
    <property type="component" value="Unassembled WGS sequence"/>
</dbReference>
<evidence type="ECO:0000256" key="2">
    <source>
        <dbReference type="ARBA" id="ARBA00022737"/>
    </source>
</evidence>
<evidence type="ECO:0000313" key="12">
    <source>
        <dbReference type="Proteomes" id="UP001608902"/>
    </source>
</evidence>
<evidence type="ECO:0000313" key="11">
    <source>
        <dbReference type="EMBL" id="MFH4976835.1"/>
    </source>
</evidence>
<keyword evidence="2" id="KW-0677">Repeat</keyword>
<dbReference type="Pfam" id="PF12796">
    <property type="entry name" value="Ank_2"/>
    <property type="match status" value="2"/>
</dbReference>
<dbReference type="GO" id="GO:0016042">
    <property type="term" value="P:lipid catabolic process"/>
    <property type="evidence" value="ECO:0007669"/>
    <property type="project" value="UniProtKB-UniRule"/>
</dbReference>
<keyword evidence="5 8" id="KW-0443">Lipid metabolism</keyword>
<dbReference type="EC" id="3.1.1.4" evidence="1"/>
<feature type="region of interest" description="Disordered" evidence="9">
    <location>
        <begin position="1074"/>
        <end position="1104"/>
    </location>
</feature>
<dbReference type="InterPro" id="IPR047148">
    <property type="entry name" value="PLPL9"/>
</dbReference>
<comment type="catalytic activity">
    <reaction evidence="6">
        <text>a 1,2-diacyl-sn-glycero-3-phosphocholine + H2O = a 1-acyl-sn-glycero-3-phosphocholine + a fatty acid + H(+)</text>
        <dbReference type="Rhea" id="RHEA:15801"/>
        <dbReference type="ChEBI" id="CHEBI:15377"/>
        <dbReference type="ChEBI" id="CHEBI:15378"/>
        <dbReference type="ChEBI" id="CHEBI:28868"/>
        <dbReference type="ChEBI" id="CHEBI:57643"/>
        <dbReference type="ChEBI" id="CHEBI:58168"/>
        <dbReference type="EC" id="3.1.1.4"/>
    </reaction>
    <physiologicalReaction direction="left-to-right" evidence="6">
        <dbReference type="Rhea" id="RHEA:15802"/>
    </physiologicalReaction>
</comment>
<name>A0ABD6E9W0_9BILA</name>
<feature type="active site" description="Proton acceptor" evidence="8">
    <location>
        <position position="898"/>
    </location>
</feature>
<evidence type="ECO:0000256" key="8">
    <source>
        <dbReference type="PROSITE-ProRule" id="PRU01161"/>
    </source>
</evidence>
<reference evidence="11 12" key="1">
    <citation type="submission" date="2024-08" db="EMBL/GenBank/DDBJ databases">
        <title>Gnathostoma spinigerum genome.</title>
        <authorList>
            <person name="Gonzalez-Bertolin B."/>
            <person name="Monzon S."/>
            <person name="Zaballos A."/>
            <person name="Jimenez P."/>
            <person name="Dekumyoy P."/>
            <person name="Varona S."/>
            <person name="Cuesta I."/>
            <person name="Sumanam S."/>
            <person name="Adisakwattana P."/>
            <person name="Gasser R.B."/>
            <person name="Hernandez-Gonzalez A."/>
            <person name="Young N.D."/>
            <person name="Perteguer M.J."/>
        </authorList>
    </citation>
    <scope>NUCLEOTIDE SEQUENCE [LARGE SCALE GENOMIC DNA]</scope>
    <source>
        <strain evidence="11">AL3</strain>
        <tissue evidence="11">Liver</tissue>
    </source>
</reference>
<feature type="repeat" description="ANK" evidence="7">
    <location>
        <begin position="578"/>
        <end position="610"/>
    </location>
</feature>
<dbReference type="PANTHER" id="PTHR24139:SF34">
    <property type="entry name" value="85_88 KDA CALCIUM-INDEPENDENT PHOSPHOLIPASE A2"/>
    <property type="match status" value="1"/>
</dbReference>